<organism evidence="1 2">
    <name type="scientific">Aliivibrio fischeri</name>
    <name type="common">Vibrio fischeri</name>
    <dbReference type="NCBI Taxonomy" id="668"/>
    <lineage>
        <taxon>Bacteria</taxon>
        <taxon>Pseudomonadati</taxon>
        <taxon>Pseudomonadota</taxon>
        <taxon>Gammaproteobacteria</taxon>
        <taxon>Vibrionales</taxon>
        <taxon>Vibrionaceae</taxon>
        <taxon>Aliivibrio</taxon>
    </lineage>
</organism>
<accession>A0A6N3Z4W4</accession>
<dbReference type="RefSeq" id="WP_155657406.1">
    <property type="nucleotide sequence ID" value="NZ_WOBO01000005.1"/>
</dbReference>
<evidence type="ECO:0000313" key="1">
    <source>
        <dbReference type="EMBL" id="MUK44775.1"/>
    </source>
</evidence>
<dbReference type="AlphaFoldDB" id="A0A6N3Z4W4"/>
<dbReference type="EMBL" id="WOBO01000005">
    <property type="protein sequence ID" value="MUK44775.1"/>
    <property type="molecule type" value="Genomic_DNA"/>
</dbReference>
<comment type="caution">
    <text evidence="1">The sequence shown here is derived from an EMBL/GenBank/DDBJ whole genome shotgun (WGS) entry which is preliminary data.</text>
</comment>
<name>A0A6N3Z4W4_ALIFS</name>
<reference evidence="1 2" key="1">
    <citation type="submission" date="2019-11" db="EMBL/GenBank/DDBJ databases">
        <title>Using colonization assays and comparative genomics to discover symbiosis behaviors and factors in Vibrio fischeri.</title>
        <authorList>
            <person name="Bongrand C."/>
            <person name="Moriano-Gutierrez S."/>
            <person name="Arevalo P."/>
            <person name="Mcfall-Ngai M."/>
            <person name="Visick K."/>
            <person name="Polz M.F."/>
            <person name="Ruby E.G."/>
        </authorList>
    </citation>
    <scope>NUCLEOTIDE SEQUENCE [LARGE SCALE GENOMIC DNA]</scope>
    <source>
        <strain evidence="2">emors.3.2</strain>
    </source>
</reference>
<evidence type="ECO:0000313" key="2">
    <source>
        <dbReference type="Proteomes" id="UP000435323"/>
    </source>
</evidence>
<dbReference type="Proteomes" id="UP000435323">
    <property type="component" value="Unassembled WGS sequence"/>
</dbReference>
<gene>
    <name evidence="1" type="ORF">GNP77_05210</name>
</gene>
<protein>
    <submittedName>
        <fullName evidence="1">Uncharacterized protein</fullName>
    </submittedName>
</protein>
<proteinExistence type="predicted"/>
<sequence length="75" mass="8906">MKVLTSKDIKIFKILIDDKGMGISEAIKLIMKEVYFLSYKDRAIIRRLNKIITSKNNKEFVIEMKRIKLINSLRF</sequence>